<feature type="signal peptide" evidence="1">
    <location>
        <begin position="1"/>
        <end position="22"/>
    </location>
</feature>
<dbReference type="AlphaFoldDB" id="A0A7D8YIC2"/>
<comment type="caution">
    <text evidence="3">The sequence shown here is derived from an EMBL/GenBank/DDBJ whole genome shotgun (WGS) entry which is preliminary data.</text>
</comment>
<feature type="domain" description="SGNH hydrolase-type esterase" evidence="2">
    <location>
        <begin position="39"/>
        <end position="275"/>
    </location>
</feature>
<evidence type="ECO:0000313" key="3">
    <source>
        <dbReference type="EMBL" id="TVY50650.1"/>
    </source>
</evidence>
<accession>A0A7D8YIC2</accession>
<reference evidence="3 4" key="1">
    <citation type="submission" date="2018-05" db="EMBL/GenBank/DDBJ databases">
        <title>Whole genome sequencing for identification of molecular markers to develop diagnostic detection tools for the regulated plant pathogen Lachnellula willkommii.</title>
        <authorList>
            <person name="Giroux E."/>
            <person name="Bilodeau G."/>
        </authorList>
    </citation>
    <scope>NUCLEOTIDE SEQUENCE [LARGE SCALE GENOMIC DNA]</scope>
    <source>
        <strain evidence="3 4">CBS 625.97</strain>
    </source>
</reference>
<dbReference type="CDD" id="cd01823">
    <property type="entry name" value="SEST_like"/>
    <property type="match status" value="1"/>
</dbReference>
<dbReference type="GO" id="GO:0006629">
    <property type="term" value="P:lipid metabolic process"/>
    <property type="evidence" value="ECO:0007669"/>
    <property type="project" value="TreeGrafter"/>
</dbReference>
<dbReference type="SUPFAM" id="SSF52266">
    <property type="entry name" value="SGNH hydrolase"/>
    <property type="match status" value="1"/>
</dbReference>
<dbReference type="PANTHER" id="PTHR37981">
    <property type="entry name" value="LIPASE 2"/>
    <property type="match status" value="1"/>
</dbReference>
<feature type="chain" id="PRO_5028864903" evidence="1">
    <location>
        <begin position="23"/>
        <end position="371"/>
    </location>
</feature>
<proteinExistence type="predicted"/>
<evidence type="ECO:0000259" key="2">
    <source>
        <dbReference type="Pfam" id="PF13472"/>
    </source>
</evidence>
<dbReference type="InterPro" id="IPR037460">
    <property type="entry name" value="SEST-like"/>
</dbReference>
<evidence type="ECO:0000313" key="4">
    <source>
        <dbReference type="Proteomes" id="UP000481288"/>
    </source>
</evidence>
<dbReference type="PANTHER" id="PTHR37981:SF1">
    <property type="entry name" value="SGNH HYDROLASE-TYPE ESTERASE DOMAIN-CONTAINING PROTEIN"/>
    <property type="match status" value="1"/>
</dbReference>
<dbReference type="InterPro" id="IPR013830">
    <property type="entry name" value="SGNH_hydro"/>
</dbReference>
<dbReference type="GO" id="GO:0016788">
    <property type="term" value="F:hydrolase activity, acting on ester bonds"/>
    <property type="evidence" value="ECO:0007669"/>
    <property type="project" value="InterPro"/>
</dbReference>
<keyword evidence="1" id="KW-0732">Signal</keyword>
<evidence type="ECO:0000256" key="1">
    <source>
        <dbReference type="SAM" id="SignalP"/>
    </source>
</evidence>
<dbReference type="OrthoDB" id="21678at2759"/>
<keyword evidence="4" id="KW-1185">Reference proteome</keyword>
<sequence length="371" mass="41259">MRTLTWLPLPGVIHLCVSLAEQQPLISTPFPHLPNKVAALGDSYSAGLGSGRFLSDSEDGRDNACARMDGSYPWLLSKLNPFHIGQGYLPNFVSCSGNLLEDIDGQIERLGRKKFDIITLSISGNDFKFGQVVVDCVYPYRFLPGYDRFERACNSTLTEAEKVIKNPAKWKEFRKAIKSIESRALAPNGRIYITGYAKFFALPRENDACDDTYFFPRRIFAVLPMKYSTRSRMNDLVDLVNSQIETNIAGNVGSVTFVDIDDHFTGRRFCEPENKDDPIGADNPNVWFNDLTTTLEEDAAWNPDSVGPSPEEDPWAAWALGLPESVQNDTDIVPRGIGDNLQRASSFHPKKAAHIATAIKVANMILIDFAG</sequence>
<dbReference type="Pfam" id="PF13472">
    <property type="entry name" value="Lipase_GDSL_2"/>
    <property type="match status" value="1"/>
</dbReference>
<dbReference type="Proteomes" id="UP000481288">
    <property type="component" value="Unassembled WGS sequence"/>
</dbReference>
<protein>
    <submittedName>
        <fullName evidence="3">Lipase 1</fullName>
    </submittedName>
</protein>
<gene>
    <name evidence="3" type="ORF">LCER1_G008702</name>
</gene>
<name>A0A7D8YIC2_9HELO</name>
<dbReference type="InterPro" id="IPR036514">
    <property type="entry name" value="SGNH_hydro_sf"/>
</dbReference>
<dbReference type="Gene3D" id="3.40.50.1110">
    <property type="entry name" value="SGNH hydrolase"/>
    <property type="match status" value="1"/>
</dbReference>
<organism evidence="3 4">
    <name type="scientific">Lachnellula cervina</name>
    <dbReference type="NCBI Taxonomy" id="1316786"/>
    <lineage>
        <taxon>Eukaryota</taxon>
        <taxon>Fungi</taxon>
        <taxon>Dikarya</taxon>
        <taxon>Ascomycota</taxon>
        <taxon>Pezizomycotina</taxon>
        <taxon>Leotiomycetes</taxon>
        <taxon>Helotiales</taxon>
        <taxon>Lachnaceae</taxon>
        <taxon>Lachnellula</taxon>
    </lineage>
</organism>
<dbReference type="EMBL" id="QGMG01001052">
    <property type="protein sequence ID" value="TVY50650.1"/>
    <property type="molecule type" value="Genomic_DNA"/>
</dbReference>